<dbReference type="RefSeq" id="WP_285970490.1">
    <property type="nucleotide sequence ID" value="NZ_CP127294.1"/>
</dbReference>
<keyword evidence="3" id="KW-1185">Reference proteome</keyword>
<proteinExistence type="predicted"/>
<evidence type="ECO:0000259" key="1">
    <source>
        <dbReference type="Pfam" id="PF04149"/>
    </source>
</evidence>
<evidence type="ECO:0000313" key="3">
    <source>
        <dbReference type="Proteomes" id="UP001236014"/>
    </source>
</evidence>
<name>A0A9Y2MVA5_9PSEU</name>
<dbReference type="AlphaFoldDB" id="A0A9Y2MVA5"/>
<dbReference type="Pfam" id="PF04149">
    <property type="entry name" value="DUF397"/>
    <property type="match status" value="1"/>
</dbReference>
<accession>A0A9Y2MVA5</accession>
<reference evidence="2 3" key="1">
    <citation type="submission" date="2023-06" db="EMBL/GenBank/DDBJ databases">
        <authorList>
            <person name="Oyuntsetseg B."/>
            <person name="Kim S.B."/>
        </authorList>
    </citation>
    <scope>NUCLEOTIDE SEQUENCE [LARGE SCALE GENOMIC DNA]</scope>
    <source>
        <strain evidence="2 3">2-15</strain>
    </source>
</reference>
<feature type="domain" description="DUF397" evidence="1">
    <location>
        <begin position="27"/>
        <end position="79"/>
    </location>
</feature>
<evidence type="ECO:0000313" key="2">
    <source>
        <dbReference type="EMBL" id="WIX79811.1"/>
    </source>
</evidence>
<dbReference type="EMBL" id="CP127294">
    <property type="protein sequence ID" value="WIX79811.1"/>
    <property type="molecule type" value="Genomic_DNA"/>
</dbReference>
<gene>
    <name evidence="2" type="ORF">QRX50_03145</name>
</gene>
<organism evidence="2 3">
    <name type="scientific">Amycolatopsis carbonis</name>
    <dbReference type="NCBI Taxonomy" id="715471"/>
    <lineage>
        <taxon>Bacteria</taxon>
        <taxon>Bacillati</taxon>
        <taxon>Actinomycetota</taxon>
        <taxon>Actinomycetes</taxon>
        <taxon>Pseudonocardiales</taxon>
        <taxon>Pseudonocardiaceae</taxon>
        <taxon>Amycolatopsis</taxon>
    </lineage>
</organism>
<sequence length="79" mass="8621">MIAPSFTQAAWRKSSYTTDQSNCVEFAAWRKSSYSTNDSNCVEVATSPVEIGIRDTKDRAGGHLTVSPTAWTAFLSSAR</sequence>
<dbReference type="InterPro" id="IPR007278">
    <property type="entry name" value="DUF397"/>
</dbReference>
<dbReference type="Proteomes" id="UP001236014">
    <property type="component" value="Chromosome"/>
</dbReference>
<protein>
    <submittedName>
        <fullName evidence="2">DUF397 domain-containing protein</fullName>
    </submittedName>
</protein>
<dbReference type="KEGG" id="acab:QRX50_03145"/>